<accession>A0A0E9PET0</accession>
<reference evidence="1" key="2">
    <citation type="journal article" date="2015" name="Fish Shellfish Immunol.">
        <title>Early steps in the European eel (Anguilla anguilla)-Vibrio vulnificus interaction in the gills: Role of the RtxA13 toxin.</title>
        <authorList>
            <person name="Callol A."/>
            <person name="Pajuelo D."/>
            <person name="Ebbesson L."/>
            <person name="Teles M."/>
            <person name="MacKenzie S."/>
            <person name="Amaro C."/>
        </authorList>
    </citation>
    <scope>NUCLEOTIDE SEQUENCE</scope>
</reference>
<sequence>MGCSKNQTEERNAVRGMR</sequence>
<evidence type="ECO:0000313" key="1">
    <source>
        <dbReference type="EMBL" id="JAH03141.1"/>
    </source>
</evidence>
<name>A0A0E9PET0_ANGAN</name>
<organism evidence="1">
    <name type="scientific">Anguilla anguilla</name>
    <name type="common">European freshwater eel</name>
    <name type="synonym">Muraena anguilla</name>
    <dbReference type="NCBI Taxonomy" id="7936"/>
    <lineage>
        <taxon>Eukaryota</taxon>
        <taxon>Metazoa</taxon>
        <taxon>Chordata</taxon>
        <taxon>Craniata</taxon>
        <taxon>Vertebrata</taxon>
        <taxon>Euteleostomi</taxon>
        <taxon>Actinopterygii</taxon>
        <taxon>Neopterygii</taxon>
        <taxon>Teleostei</taxon>
        <taxon>Anguilliformes</taxon>
        <taxon>Anguillidae</taxon>
        <taxon>Anguilla</taxon>
    </lineage>
</organism>
<reference evidence="1" key="1">
    <citation type="submission" date="2014-11" db="EMBL/GenBank/DDBJ databases">
        <authorList>
            <person name="Amaro Gonzalez C."/>
        </authorList>
    </citation>
    <scope>NUCLEOTIDE SEQUENCE</scope>
</reference>
<proteinExistence type="predicted"/>
<dbReference type="EMBL" id="GBXM01105436">
    <property type="protein sequence ID" value="JAH03141.1"/>
    <property type="molecule type" value="Transcribed_RNA"/>
</dbReference>
<protein>
    <submittedName>
        <fullName evidence="1">Uncharacterized protein</fullName>
    </submittedName>
</protein>
<dbReference type="AlphaFoldDB" id="A0A0E9PET0"/>